<keyword evidence="2" id="KW-1133">Transmembrane helix</keyword>
<name>R9L5Q6_9ACTN</name>
<feature type="transmembrane region" description="Helical" evidence="2">
    <location>
        <begin position="20"/>
        <end position="39"/>
    </location>
</feature>
<evidence type="ECO:0000313" key="3">
    <source>
        <dbReference type="EMBL" id="EOS51092.1"/>
    </source>
</evidence>
<dbReference type="Proteomes" id="UP000014204">
    <property type="component" value="Unassembled WGS sequence"/>
</dbReference>
<keyword evidence="1" id="KW-0175">Coiled coil</keyword>
<dbReference type="AlphaFoldDB" id="R9L5Q6"/>
<sequence>MEQAATAYIEGLTAATDGPMWVFAIGVLAIFAVVLIKAFPMYREFKTRQLDIEAEREKRKAEEARMRDERERENAAIAARQVEAQERSTAAMNAMTAQMAVMESRIELSQQGSATMQNKVDGIAVEVHDIHTAIVHG</sequence>
<dbReference type="GeneID" id="82190994"/>
<keyword evidence="4" id="KW-1185">Reference proteome</keyword>
<dbReference type="EMBL" id="ASSY01000008">
    <property type="protein sequence ID" value="EOS51092.1"/>
    <property type="molecule type" value="Genomic_DNA"/>
</dbReference>
<reference evidence="3 4" key="1">
    <citation type="submission" date="2013-04" db="EMBL/GenBank/DDBJ databases">
        <title>The Genome Sequence of Enterorhabdus caecimuris B7.</title>
        <authorList>
            <consortium name="The Broad Institute Genomics Platform"/>
            <consortium name="The Broad Institute Genome Sequencing Center for Infectious Disease"/>
            <person name="Earl A."/>
            <person name="Xavier R."/>
            <person name="Elson C."/>
            <person name="Duck W."/>
            <person name="Walker B."/>
            <person name="Young S."/>
            <person name="Zeng Q."/>
            <person name="Gargeya S."/>
            <person name="Fitzgerald M."/>
            <person name="Haas B."/>
            <person name="Abouelleil A."/>
            <person name="Allen A.W."/>
            <person name="Alvarado L."/>
            <person name="Arachchi H.M."/>
            <person name="Berlin A.M."/>
            <person name="Chapman S.B."/>
            <person name="Gainer-Dewar J."/>
            <person name="Goldberg J."/>
            <person name="Griggs A."/>
            <person name="Gujja S."/>
            <person name="Hansen M."/>
            <person name="Howarth C."/>
            <person name="Imamovic A."/>
            <person name="Ireland A."/>
            <person name="Larimer J."/>
            <person name="McCowan C."/>
            <person name="Murphy C."/>
            <person name="Pearson M."/>
            <person name="Poon T.W."/>
            <person name="Priest M."/>
            <person name="Roberts A."/>
            <person name="Saif S."/>
            <person name="Shea T."/>
            <person name="Sisk P."/>
            <person name="Sykes S."/>
            <person name="Wortman J."/>
            <person name="Nusbaum C."/>
            <person name="Birren B."/>
        </authorList>
    </citation>
    <scope>NUCLEOTIDE SEQUENCE [LARGE SCALE GENOMIC DNA]</scope>
    <source>
        <strain evidence="3 4">B7</strain>
    </source>
</reference>
<comment type="caution">
    <text evidence="3">The sequence shown here is derived from an EMBL/GenBank/DDBJ whole genome shotgun (WGS) entry which is preliminary data.</text>
</comment>
<organism evidence="3 4">
    <name type="scientific">Adlercreutzia caecimuris B7</name>
    <dbReference type="NCBI Taxonomy" id="1235794"/>
    <lineage>
        <taxon>Bacteria</taxon>
        <taxon>Bacillati</taxon>
        <taxon>Actinomycetota</taxon>
        <taxon>Coriobacteriia</taxon>
        <taxon>Eggerthellales</taxon>
        <taxon>Eggerthellaceae</taxon>
        <taxon>Adlercreutzia</taxon>
    </lineage>
</organism>
<evidence type="ECO:0000256" key="2">
    <source>
        <dbReference type="SAM" id="Phobius"/>
    </source>
</evidence>
<accession>R9L5Q6</accession>
<keyword evidence="2" id="KW-0472">Membrane</keyword>
<evidence type="ECO:0000256" key="1">
    <source>
        <dbReference type="SAM" id="Coils"/>
    </source>
</evidence>
<dbReference type="STRING" id="1235794.C811_01510"/>
<proteinExistence type="predicted"/>
<evidence type="ECO:0000313" key="4">
    <source>
        <dbReference type="Proteomes" id="UP000014204"/>
    </source>
</evidence>
<protein>
    <submittedName>
        <fullName evidence="3">Uncharacterized protein</fullName>
    </submittedName>
</protein>
<dbReference type="RefSeq" id="WP_016309710.1">
    <property type="nucleotide sequence ID" value="NZ_KE159646.1"/>
</dbReference>
<feature type="coiled-coil region" evidence="1">
    <location>
        <begin position="47"/>
        <end position="74"/>
    </location>
</feature>
<dbReference type="HOGENOM" id="CLU_1862060_0_0_11"/>
<gene>
    <name evidence="3" type="ORF">C811_01510</name>
</gene>
<keyword evidence="2" id="KW-0812">Transmembrane</keyword>